<keyword evidence="2 5" id="KW-0125">Carotenoid biosynthesis</keyword>
<comment type="pathway">
    <text evidence="1 5">Carotenoid biosynthesis.</text>
</comment>
<evidence type="ECO:0000313" key="7">
    <source>
        <dbReference type="EMBL" id="QPC46038.1"/>
    </source>
</evidence>
<evidence type="ECO:0000256" key="1">
    <source>
        <dbReference type="ARBA" id="ARBA00004829"/>
    </source>
</evidence>
<reference evidence="7 8" key="1">
    <citation type="submission" date="2019-07" db="EMBL/GenBank/DDBJ databases">
        <title>Genome sequence of 2 isolates from Red Sea Mangroves.</title>
        <authorList>
            <person name="Sefrji F."/>
            <person name="Michoud G."/>
            <person name="Merlino G."/>
            <person name="Daffonchio D."/>
        </authorList>
    </citation>
    <scope>NUCLEOTIDE SEQUENCE [LARGE SCALE GENOMIC DNA]</scope>
    <source>
        <strain evidence="7 8">R1DC41</strain>
    </source>
</reference>
<comment type="similarity">
    <text evidence="4">Belongs to the carotenoid/retinoid oxidoreductase family. CrtN subfamily.</text>
</comment>
<protein>
    <submittedName>
        <fullName evidence="7">Phytoene desaturase</fullName>
    </submittedName>
</protein>
<proteinExistence type="inferred from homology"/>
<dbReference type="PANTHER" id="PTHR43734:SF1">
    <property type="entry name" value="PHYTOENE DESATURASE"/>
    <property type="match status" value="1"/>
</dbReference>
<keyword evidence="3 5" id="KW-0560">Oxidoreductase</keyword>
<name>A0A7S8C9V2_9BACI</name>
<dbReference type="InterPro" id="IPR014105">
    <property type="entry name" value="Carotenoid/retinoid_OxRdtase"/>
</dbReference>
<dbReference type="InterPro" id="IPR002937">
    <property type="entry name" value="Amino_oxidase"/>
</dbReference>
<dbReference type="Gene3D" id="3.50.50.60">
    <property type="entry name" value="FAD/NAD(P)-binding domain"/>
    <property type="match status" value="2"/>
</dbReference>
<dbReference type="AlphaFoldDB" id="A0A7S8C9V2"/>
<dbReference type="SUPFAM" id="SSF51905">
    <property type="entry name" value="FAD/NAD(P)-binding domain"/>
    <property type="match status" value="1"/>
</dbReference>
<dbReference type="GO" id="GO:0016117">
    <property type="term" value="P:carotenoid biosynthetic process"/>
    <property type="evidence" value="ECO:0007669"/>
    <property type="project" value="UniProtKB-KW"/>
</dbReference>
<evidence type="ECO:0000259" key="6">
    <source>
        <dbReference type="Pfam" id="PF01593"/>
    </source>
</evidence>
<accession>A0A7S8C9V2</accession>
<dbReference type="KEGG" id="mcui:G8O30_03225"/>
<dbReference type="InterPro" id="IPR036188">
    <property type="entry name" value="FAD/NAD-bd_sf"/>
</dbReference>
<dbReference type="NCBIfam" id="TIGR02734">
    <property type="entry name" value="crtI_fam"/>
    <property type="match status" value="1"/>
</dbReference>
<dbReference type="GO" id="GO:0016491">
    <property type="term" value="F:oxidoreductase activity"/>
    <property type="evidence" value="ECO:0007669"/>
    <property type="project" value="UniProtKB-KW"/>
</dbReference>
<evidence type="ECO:0000256" key="2">
    <source>
        <dbReference type="ARBA" id="ARBA00022746"/>
    </source>
</evidence>
<dbReference type="EMBL" id="CP049742">
    <property type="protein sequence ID" value="QPC46038.1"/>
    <property type="molecule type" value="Genomic_DNA"/>
</dbReference>
<evidence type="ECO:0000256" key="3">
    <source>
        <dbReference type="ARBA" id="ARBA00023002"/>
    </source>
</evidence>
<evidence type="ECO:0000256" key="5">
    <source>
        <dbReference type="RuleBase" id="RU362075"/>
    </source>
</evidence>
<feature type="domain" description="Amine oxidase" evidence="6">
    <location>
        <begin position="12"/>
        <end position="456"/>
    </location>
</feature>
<evidence type="ECO:0000313" key="8">
    <source>
        <dbReference type="Proteomes" id="UP000593626"/>
    </source>
</evidence>
<dbReference type="Pfam" id="PF01593">
    <property type="entry name" value="Amino_oxidase"/>
    <property type="match status" value="1"/>
</dbReference>
<gene>
    <name evidence="7" type="primary">crtI</name>
    <name evidence="7" type="ORF">G8O30_03225</name>
</gene>
<sequence>MMQQVSVVGGGIGGLVSALLLQKQGLQVSVYEASERLGGRLRFVERDGDKIDQGPTIVLLPDTIKEILKDIGIEDEVELLEIDPLYSIHYQDGTTYTKYRDPAKQEEELKKLFPQDVKGFKRFMKDMKFRFDLGKPRYLETSFVRKRDFFTPTSIQTLSKLKAYQQVYQQLKTYFNEPKLREAYALQTLYIGGNPYRTPAIYSLVSYSEHEHGIYYIKGGYASLVEKLEVKMRELGISIFTNTPVHSVKPPNAIVLEDGEKVESDFIIINGDFPVAQKLVEGTADRNFEPSSGCFLVYMGIKGVKEDLSVHQFYLSKDFEQNMKEVFQWKQVPTDPSIYLFNPSKVDSSLAAKGKSVLYTLVPVPSGNQIDWEKEKEDFKDLILNRLEQNGLDDIRERIEWMEIRTPQEAMKDGLFEGGSFGIAPSLFQSAAFRPQVQPFPQHPSILAVGASVHPGGGIPIVMMGAKLVSEVIETQLEKPSTKRKV</sequence>
<dbReference type="RefSeq" id="WP_239673560.1">
    <property type="nucleotide sequence ID" value="NZ_CP049742.1"/>
</dbReference>
<dbReference type="PANTHER" id="PTHR43734">
    <property type="entry name" value="PHYTOENE DESATURASE"/>
    <property type="match status" value="1"/>
</dbReference>
<keyword evidence="8" id="KW-1185">Reference proteome</keyword>
<dbReference type="PRINTS" id="PR00419">
    <property type="entry name" value="ADXRDTASE"/>
</dbReference>
<evidence type="ECO:0000256" key="4">
    <source>
        <dbReference type="ARBA" id="ARBA00038322"/>
    </source>
</evidence>
<dbReference type="Proteomes" id="UP000593626">
    <property type="component" value="Chromosome"/>
</dbReference>
<organism evidence="7 8">
    <name type="scientific">Mangrovibacillus cuniculi</name>
    <dbReference type="NCBI Taxonomy" id="2593652"/>
    <lineage>
        <taxon>Bacteria</taxon>
        <taxon>Bacillati</taxon>
        <taxon>Bacillota</taxon>
        <taxon>Bacilli</taxon>
        <taxon>Bacillales</taxon>
        <taxon>Bacillaceae</taxon>
        <taxon>Mangrovibacillus</taxon>
    </lineage>
</organism>